<evidence type="ECO:0000313" key="1">
    <source>
        <dbReference type="EMBL" id="WKK87901.1"/>
    </source>
</evidence>
<sequence>MRFIYIISAIILFTSACTEDRYFEENIDFTDRSWNMQDSVLFQFEIDSIELPYRVKLNLRNTMDYPYRNIYVQYYLKDSSEILNENLQNIKLFEAKTGKPFGDRQSEIYSHQLLIQDSVYFPKKGKYTIQLEQYMREKELEGIVSAGIKIEQL</sequence>
<dbReference type="RefSeq" id="WP_302104287.1">
    <property type="nucleotide sequence ID" value="NZ_CP129970.2"/>
</dbReference>
<dbReference type="AlphaFoldDB" id="A0AA49GFH3"/>
<proteinExistence type="predicted"/>
<protein>
    <submittedName>
        <fullName evidence="1">Gliding motility lipoprotein GldH</fullName>
    </submittedName>
</protein>
<name>A0AA49GFH3_9BACT</name>
<reference evidence="1" key="1">
    <citation type="submission" date="2023-08" db="EMBL/GenBank/DDBJ databases">
        <title>Comparative genomics and taxonomic characterization of three novel marine species of genus Marivirga.</title>
        <authorList>
            <person name="Muhammad N."/>
            <person name="Kim S.-G."/>
        </authorList>
    </citation>
    <scope>NUCLEOTIDE SEQUENCE [LARGE SCALE GENOMIC DNA]</scope>
    <source>
        <strain evidence="1">ABR2-2</strain>
    </source>
</reference>
<evidence type="ECO:0000313" key="2">
    <source>
        <dbReference type="Proteomes" id="UP001244443"/>
    </source>
</evidence>
<dbReference type="EMBL" id="CP129970">
    <property type="protein sequence ID" value="WKK87901.1"/>
    <property type="molecule type" value="Genomic_DNA"/>
</dbReference>
<gene>
    <name evidence="1" type="ORF">QYS48_25475</name>
</gene>
<organism evidence="1 2">
    <name type="scientific">Marivirga arenosa</name>
    <dbReference type="NCBI Taxonomy" id="3059076"/>
    <lineage>
        <taxon>Bacteria</taxon>
        <taxon>Pseudomonadati</taxon>
        <taxon>Bacteroidota</taxon>
        <taxon>Cytophagia</taxon>
        <taxon>Cytophagales</taxon>
        <taxon>Marivirgaceae</taxon>
        <taxon>Marivirga</taxon>
    </lineage>
</organism>
<dbReference type="NCBIfam" id="TIGR03511">
    <property type="entry name" value="GldH_lipo"/>
    <property type="match status" value="1"/>
</dbReference>
<keyword evidence="2" id="KW-1185">Reference proteome</keyword>
<dbReference type="Proteomes" id="UP001244443">
    <property type="component" value="Chromosome"/>
</dbReference>
<dbReference type="Pfam" id="PF14109">
    <property type="entry name" value="GldH_lipo"/>
    <property type="match status" value="1"/>
</dbReference>
<accession>A0AA49GFH3</accession>
<dbReference type="InterPro" id="IPR020018">
    <property type="entry name" value="Motility-assoc_lipoprot_GldH"/>
</dbReference>
<dbReference type="PROSITE" id="PS51257">
    <property type="entry name" value="PROKAR_LIPOPROTEIN"/>
    <property type="match status" value="1"/>
</dbReference>
<keyword evidence="1" id="KW-0449">Lipoprotein</keyword>